<dbReference type="InterPro" id="IPR003838">
    <property type="entry name" value="ABC3_permease_C"/>
</dbReference>
<feature type="transmembrane region" description="Helical" evidence="7">
    <location>
        <begin position="21"/>
        <end position="41"/>
    </location>
</feature>
<sequence>MAKNAMRTISLRNIRAHKVRLFLTVLSVVLGTAFIAGSSMMTASLKSSMDSLLTTAFNDVDVVMMQNEKSPRGISMADVQAIRDRADTKSVDVSTQQSTVIMTGSDGKAIQTGAAPAQAFALGPNQDFATGAWLKEGKKPEARGEIAINEGALKKGNLKIGDKTTVVTPAGRHEMTISGTFDSKAVSDSMLGVAFTEPDFLANFTDGEHVQLLTIELEDGEDANAVKDELGTAYGNYSVQTGQALVEQTTKMISQGLSFINYVLWAFAGIALLVGTFIISNTFAMIVAQRNRELALLRAVGASRGQITRSVVFEAIVVGLVGSVLGILAGVGLTQGLMALIRTQGMPLPSAGLGLDTTSVVAPLVVGVLITVLSAWAPARRAGSVHPVQAMRAGDQSSNNSLVVRTVFGALALVVGVVAVLVGSLVSSIGGIGARSGVIGFGAFCIVIGLWLAGPAVAGPLVGGLGRVVGAPFGAVGKLAATNSQRNPRRTAATAFALTLGLMMVSSIGMLGATMEKSMSDMIDDSLSADFVLSSSGGSQLGVPKDVPEVVSKVEGVDAVTTMYTAPVVMNGQKMDDTFGPPAMKVLRGDLSKAVKVTMREGSIELPEDQPGVLIADSTATRFNLKVGDEVTLNSLAGGEAKAPVKGIYEQNSSLDRAVLSNKSATELADEQAISIFAIYVDSASGPSDDMRKRLEDAVAEHLVVSVKDKNEFIGQTTAIVSQMLTILYALLALSVIVAVLGIVNTLALSVIERRQEVGMLRAVGTQRGQIRTMIYIESAVIAFYGALLGAVVGLCIGWAFIHVLAGNGLDQVVVPWVQVGAMLLASLVVGVLAAVWPGHQAARTKPLEAITD</sequence>
<evidence type="ECO:0000256" key="2">
    <source>
        <dbReference type="ARBA" id="ARBA00022475"/>
    </source>
</evidence>
<proteinExistence type="inferred from homology"/>
<dbReference type="PANTHER" id="PTHR30572:SF4">
    <property type="entry name" value="ABC TRANSPORTER PERMEASE YTRF"/>
    <property type="match status" value="1"/>
</dbReference>
<dbReference type="PANTHER" id="PTHR30572">
    <property type="entry name" value="MEMBRANE COMPONENT OF TRANSPORTER-RELATED"/>
    <property type="match status" value="1"/>
</dbReference>
<dbReference type="AlphaFoldDB" id="A0A0G3GSR6"/>
<dbReference type="PATRIC" id="fig|1050174.4.peg.2396"/>
<keyword evidence="2" id="KW-1003">Cell membrane</keyword>
<feature type="transmembrane region" description="Helical" evidence="7">
    <location>
        <begin position="492"/>
        <end position="513"/>
    </location>
</feature>
<dbReference type="GO" id="GO:0005886">
    <property type="term" value="C:plasma membrane"/>
    <property type="evidence" value="ECO:0007669"/>
    <property type="project" value="UniProtKB-SubCell"/>
</dbReference>
<evidence type="ECO:0000313" key="11">
    <source>
        <dbReference type="Proteomes" id="UP000035368"/>
    </source>
</evidence>
<feature type="transmembrane region" description="Helical" evidence="7">
    <location>
        <begin position="402"/>
        <end position="426"/>
    </location>
</feature>
<feature type="domain" description="MacB-like periplasmic core" evidence="9">
    <location>
        <begin position="491"/>
        <end position="687"/>
    </location>
</feature>
<feature type="domain" description="MacB-like periplasmic core" evidence="9">
    <location>
        <begin position="22"/>
        <end position="231"/>
    </location>
</feature>
<protein>
    <submittedName>
        <fullName evidence="10">ABC superfamily ATP binding cassette transporter, permease protein</fullName>
    </submittedName>
</protein>
<organism evidence="10 11">
    <name type="scientific">Corynebacterium epidermidicanis</name>
    <dbReference type="NCBI Taxonomy" id="1050174"/>
    <lineage>
        <taxon>Bacteria</taxon>
        <taxon>Bacillati</taxon>
        <taxon>Actinomycetota</taxon>
        <taxon>Actinomycetes</taxon>
        <taxon>Mycobacteriales</taxon>
        <taxon>Corynebacteriaceae</taxon>
        <taxon>Corynebacterium</taxon>
    </lineage>
</organism>
<feature type="transmembrane region" description="Helical" evidence="7">
    <location>
        <begin position="773"/>
        <end position="802"/>
    </location>
</feature>
<dbReference type="KEGG" id="cei:CEPID_11865"/>
<evidence type="ECO:0000256" key="1">
    <source>
        <dbReference type="ARBA" id="ARBA00004651"/>
    </source>
</evidence>
<dbReference type="Proteomes" id="UP000035368">
    <property type="component" value="Chromosome"/>
</dbReference>
<evidence type="ECO:0000256" key="7">
    <source>
        <dbReference type="SAM" id="Phobius"/>
    </source>
</evidence>
<evidence type="ECO:0000259" key="9">
    <source>
        <dbReference type="Pfam" id="PF12704"/>
    </source>
</evidence>
<evidence type="ECO:0000256" key="5">
    <source>
        <dbReference type="ARBA" id="ARBA00023136"/>
    </source>
</evidence>
<dbReference type="STRING" id="1050174.CEPID_11865"/>
<comment type="subcellular location">
    <subcellularLocation>
        <location evidence="1">Cell membrane</location>
        <topology evidence="1">Multi-pass membrane protein</topology>
    </subcellularLocation>
</comment>
<feature type="domain" description="ABC3 transporter permease C-terminal" evidence="8">
    <location>
        <begin position="730"/>
        <end position="847"/>
    </location>
</feature>
<evidence type="ECO:0000313" key="10">
    <source>
        <dbReference type="EMBL" id="AKK04201.1"/>
    </source>
</evidence>
<keyword evidence="4 7" id="KW-1133">Transmembrane helix</keyword>
<name>A0A0G3GSR6_9CORY</name>
<dbReference type="OrthoDB" id="9780560at2"/>
<feature type="domain" description="ABC3 transporter permease C-terminal" evidence="8">
    <location>
        <begin position="266"/>
        <end position="385"/>
    </location>
</feature>
<comment type="similarity">
    <text evidence="6">Belongs to the ABC-4 integral membrane protein family.</text>
</comment>
<gene>
    <name evidence="10" type="ORF">CEPID_11865</name>
</gene>
<evidence type="ECO:0000259" key="8">
    <source>
        <dbReference type="Pfam" id="PF02687"/>
    </source>
</evidence>
<reference evidence="10 11" key="1">
    <citation type="submission" date="2015-05" db="EMBL/GenBank/DDBJ databases">
        <title>Complete genome sequence of Corynebacterium epidermidicanis DSM 45586, isolated from the skin of a dog suffering from pruritus.</title>
        <authorList>
            <person name="Ruckert C."/>
            <person name="Albersmeier A."/>
            <person name="Winkler A."/>
            <person name="Tauch A."/>
        </authorList>
    </citation>
    <scope>NUCLEOTIDE SEQUENCE [LARGE SCALE GENOMIC DNA]</scope>
    <source>
        <strain evidence="10 11">DSM 45586</strain>
    </source>
</reference>
<evidence type="ECO:0000256" key="4">
    <source>
        <dbReference type="ARBA" id="ARBA00022989"/>
    </source>
</evidence>
<dbReference type="Pfam" id="PF12704">
    <property type="entry name" value="MacB_PCD"/>
    <property type="match status" value="2"/>
</dbReference>
<accession>A0A0G3GSR6</accession>
<keyword evidence="11" id="KW-1185">Reference proteome</keyword>
<evidence type="ECO:0000256" key="3">
    <source>
        <dbReference type="ARBA" id="ARBA00022692"/>
    </source>
</evidence>
<keyword evidence="3 7" id="KW-0812">Transmembrane</keyword>
<dbReference type="Pfam" id="PF02687">
    <property type="entry name" value="FtsX"/>
    <property type="match status" value="2"/>
</dbReference>
<feature type="transmembrane region" description="Helical" evidence="7">
    <location>
        <begin position="814"/>
        <end position="837"/>
    </location>
</feature>
<dbReference type="InterPro" id="IPR025857">
    <property type="entry name" value="MacB_PCD"/>
</dbReference>
<dbReference type="InterPro" id="IPR050250">
    <property type="entry name" value="Macrolide_Exporter_MacB"/>
</dbReference>
<feature type="transmembrane region" description="Helical" evidence="7">
    <location>
        <begin position="262"/>
        <end position="288"/>
    </location>
</feature>
<dbReference type="GO" id="GO:0022857">
    <property type="term" value="F:transmembrane transporter activity"/>
    <property type="evidence" value="ECO:0007669"/>
    <property type="project" value="TreeGrafter"/>
</dbReference>
<feature type="transmembrane region" description="Helical" evidence="7">
    <location>
        <begin position="727"/>
        <end position="752"/>
    </location>
</feature>
<feature type="transmembrane region" description="Helical" evidence="7">
    <location>
        <begin position="438"/>
        <end position="458"/>
    </location>
</feature>
<feature type="transmembrane region" description="Helical" evidence="7">
    <location>
        <begin position="311"/>
        <end position="340"/>
    </location>
</feature>
<evidence type="ECO:0000256" key="6">
    <source>
        <dbReference type="ARBA" id="ARBA00038076"/>
    </source>
</evidence>
<keyword evidence="5 7" id="KW-0472">Membrane</keyword>
<feature type="transmembrane region" description="Helical" evidence="7">
    <location>
        <begin position="360"/>
        <end position="379"/>
    </location>
</feature>
<dbReference type="RefSeq" id="WP_047241081.1">
    <property type="nucleotide sequence ID" value="NZ_CP011541.1"/>
</dbReference>
<dbReference type="EMBL" id="CP011541">
    <property type="protein sequence ID" value="AKK04201.1"/>
    <property type="molecule type" value="Genomic_DNA"/>
</dbReference>